<dbReference type="GO" id="GO:0006260">
    <property type="term" value="P:DNA replication"/>
    <property type="evidence" value="ECO:0007669"/>
    <property type="project" value="UniProtKB-UniRule"/>
</dbReference>
<evidence type="ECO:0000313" key="4">
    <source>
        <dbReference type="EMBL" id="OFW34136.1"/>
    </source>
</evidence>
<dbReference type="Gene3D" id="1.10.10.580">
    <property type="entry name" value="Structural maintenance of chromosome 1. Chain E"/>
    <property type="match status" value="1"/>
</dbReference>
<reference evidence="4 5" key="1">
    <citation type="journal article" date="2016" name="Nat. Commun.">
        <title>Thousands of microbial genomes shed light on interconnected biogeochemical processes in an aquifer system.</title>
        <authorList>
            <person name="Anantharaman K."/>
            <person name="Brown C.T."/>
            <person name="Hug L.A."/>
            <person name="Sharon I."/>
            <person name="Castelle C.J."/>
            <person name="Probst A.J."/>
            <person name="Thomas B.C."/>
            <person name="Singh A."/>
            <person name="Wilkins M.J."/>
            <person name="Karaoz U."/>
            <person name="Brodie E.L."/>
            <person name="Williams K.H."/>
            <person name="Hubbard S.S."/>
            <person name="Banfield J.F."/>
        </authorList>
    </citation>
    <scope>NUCLEOTIDE SEQUENCE [LARGE SCALE GENOMIC DNA]</scope>
</reference>
<gene>
    <name evidence="3" type="primary">scpA</name>
    <name evidence="4" type="ORF">A2074_05135</name>
</gene>
<proteinExistence type="inferred from homology"/>
<evidence type="ECO:0000256" key="1">
    <source>
        <dbReference type="ARBA" id="ARBA00022829"/>
    </source>
</evidence>
<comment type="function">
    <text evidence="3">Participates in chromosomal partition during cell division. May act via the formation of a condensin-like complex containing Smc and ScpB that pull DNA away from mid-cell into both cell halves.</text>
</comment>
<dbReference type="GO" id="GO:0007059">
    <property type="term" value="P:chromosome segregation"/>
    <property type="evidence" value="ECO:0007669"/>
    <property type="project" value="UniProtKB-UniRule"/>
</dbReference>
<dbReference type="Proteomes" id="UP000178086">
    <property type="component" value="Unassembled WGS sequence"/>
</dbReference>
<dbReference type="Gene3D" id="6.10.250.2410">
    <property type="match status" value="1"/>
</dbReference>
<dbReference type="InterPro" id="IPR023093">
    <property type="entry name" value="ScpA-like_C"/>
</dbReference>
<organism evidence="4 5">
    <name type="scientific">Candidatus Aquicultor primus</name>
    <dbReference type="NCBI Taxonomy" id="1797195"/>
    <lineage>
        <taxon>Bacteria</taxon>
        <taxon>Bacillati</taxon>
        <taxon>Actinomycetota</taxon>
        <taxon>Candidatus Aquicultoria</taxon>
        <taxon>Candidatus Aquicultorales</taxon>
        <taxon>Candidatus Aquicultoraceae</taxon>
        <taxon>Candidatus Aquicultor</taxon>
    </lineage>
</organism>
<name>A0A1F2USG6_9ACTN</name>
<dbReference type="EMBL" id="MELI01000052">
    <property type="protein sequence ID" value="OFW34136.1"/>
    <property type="molecule type" value="Genomic_DNA"/>
</dbReference>
<dbReference type="GO" id="GO:0051301">
    <property type="term" value="P:cell division"/>
    <property type="evidence" value="ECO:0007669"/>
    <property type="project" value="UniProtKB-KW"/>
</dbReference>
<dbReference type="PANTHER" id="PTHR33969:SF2">
    <property type="entry name" value="SEGREGATION AND CONDENSATION PROTEIN A"/>
    <property type="match status" value="1"/>
</dbReference>
<evidence type="ECO:0000256" key="2">
    <source>
        <dbReference type="ARBA" id="ARBA00044777"/>
    </source>
</evidence>
<comment type="subcellular location">
    <subcellularLocation>
        <location evidence="3">Cytoplasm</location>
    </subcellularLocation>
    <text evidence="3">Associated with two foci at the outer edges of the nucleoid region in young cells, and at four foci within both cell halves in older cells.</text>
</comment>
<accession>A0A1F2USG6</accession>
<dbReference type="Pfam" id="PF02616">
    <property type="entry name" value="SMC_ScpA"/>
    <property type="match status" value="1"/>
</dbReference>
<keyword evidence="3" id="KW-0963">Cytoplasm</keyword>
<dbReference type="GO" id="GO:0005737">
    <property type="term" value="C:cytoplasm"/>
    <property type="evidence" value="ECO:0007669"/>
    <property type="project" value="UniProtKB-SubCell"/>
</dbReference>
<keyword evidence="3" id="KW-0131">Cell cycle</keyword>
<comment type="similarity">
    <text evidence="3">Belongs to the ScpA family.</text>
</comment>
<dbReference type="HAMAP" id="MF_01805">
    <property type="entry name" value="ScpA"/>
    <property type="match status" value="1"/>
</dbReference>
<evidence type="ECO:0000256" key="3">
    <source>
        <dbReference type="HAMAP-Rule" id="MF_01805"/>
    </source>
</evidence>
<dbReference type="PANTHER" id="PTHR33969">
    <property type="entry name" value="SEGREGATION AND CONDENSATION PROTEIN A"/>
    <property type="match status" value="1"/>
</dbReference>
<comment type="caution">
    <text evidence="4">The sequence shown here is derived from an EMBL/GenBank/DDBJ whole genome shotgun (WGS) entry which is preliminary data.</text>
</comment>
<comment type="subunit">
    <text evidence="3">Component of a cohesin-like complex composed of ScpA, ScpB and the Smc homodimer, in which ScpA and ScpB bind to the head domain of Smc. The presence of the three proteins is required for the association of the complex with DNA.</text>
</comment>
<dbReference type="InterPro" id="IPR003768">
    <property type="entry name" value="ScpA"/>
</dbReference>
<protein>
    <recommendedName>
        <fullName evidence="2 3">Segregation and condensation protein A</fullName>
    </recommendedName>
</protein>
<evidence type="ECO:0000313" key="5">
    <source>
        <dbReference type="Proteomes" id="UP000178086"/>
    </source>
</evidence>
<keyword evidence="1 3" id="KW-0159">Chromosome partition</keyword>
<sequence length="248" mass="27970">MAYQIKSEMYEGPFDLLLSLVSRQKIDIYDISLAGIADEYLEYIDSIQDLDLDISTEFLLVAATLLEIKAASLLPKKEEAYEEDEISPHEAREILIARLLEYKKFKNVAAELAARHEAESKYHLRDVGVEEEFKNLIPDFLAGVSRERMRKLFLAINDKKEIGLTQADHITPKPLSVEAFIDRVKLKLRGVKSTSFRDLTADCTEKVELITAFLAVLELYKQGIVDIGQAETFGDIMVIVADKSGVIA</sequence>
<keyword evidence="3" id="KW-0132">Cell division</keyword>
<dbReference type="AlphaFoldDB" id="A0A1F2USG6"/>